<dbReference type="AlphaFoldDB" id="A0A2U3DVU4"/>
<dbReference type="InterPro" id="IPR040457">
    <property type="entry name" value="GCP_C"/>
</dbReference>
<dbReference type="GO" id="GO:0000278">
    <property type="term" value="P:mitotic cell cycle"/>
    <property type="evidence" value="ECO:0007669"/>
    <property type="project" value="TreeGrafter"/>
</dbReference>
<sequence>MADPSQCGVSGALPDAPERLVTRHRSPVEVPCSVVLRASGVRCASGVLRRDAPRRALQGYAPRFVSVALAPSADNSTRPKDGSLAMAFAARLAPLTEELVQALTQLSPQADSKPFSATRDTALRALKSHSYLRTNQFDVERNLDGLEERFRVNHRDGLADALRQRREALSQHPSDWHPEILSLLLELSDQPTFKTRLSDVEALGQDVQDASVRLRWEDLAKEDGWDQDADLWKTINYSDDSDDEEYEEESSEESDATTIPNSSEPVGRLAQDFIIHPEDKAALEAVQRAQAWRTTTSPDPVGQSRKVATSESQVVREVLFMLQGLDSTLFDRKGSAVTAFQLTNLAWETHRALMNTFSTYGRQLRILRAFASRPERVPHLQALQDCISRRLQVLDGKLSEIQVRLASPTDEVIISLIAIRSELLPWLEPLFVLSNIIAQVQDGSRAETFRYLELMFDEAGIAQLTGKLDTYRFLAEVFVECFNVYLRPIRQWMDQGTLLPGNEVFFITEPASDVSMCDTWQDRFELRKLTDGSLHAPKFLKPAVSRIYNAGKNIVVLRLLGKQSAVLSPQTEAEPPLDYSAICPPGFELAPFADMFGAAFNRWIQSKYRKTSTTLKNALFNDWGLGSSLDALQALFLMSDGAAAGSFCENLFGRMDAATAWHDRYGLTAAGSEAFASLVDINRLTISVDAAGRQISVKQATESVKHSLPHVQIGYKLPWPVQMIVTRDSIGHYQAVFTFLLQIKRALHVLHAPKILDNLQTDGQRWDERALFYSSRNKLLWFCTTLQTYLATLVLEPVWRKMRLDLQAADDMDGMIAVHAGAMKQVVDEACLGSRLAPIHAAVLDVLDLALMLEDGRRSQQAGAASVSSQPGGEVAHRAALQKISAEFDRSLRFITGGLRSVARASSTAQSAKWDTLADMLHTGELADGRA</sequence>
<evidence type="ECO:0000259" key="8">
    <source>
        <dbReference type="Pfam" id="PF14609"/>
    </source>
</evidence>
<comment type="caution">
    <text evidence="10">The sequence shown here is derived from an EMBL/GenBank/DDBJ whole genome shotgun (WGS) entry which is preliminary data.</text>
</comment>
<evidence type="ECO:0000256" key="6">
    <source>
        <dbReference type="SAM" id="MobiDB-lite"/>
    </source>
</evidence>
<feature type="region of interest" description="Disordered" evidence="6">
    <location>
        <begin position="238"/>
        <end position="264"/>
    </location>
</feature>
<evidence type="ECO:0000259" key="7">
    <source>
        <dbReference type="Pfam" id="PF04130"/>
    </source>
</evidence>
<comment type="similarity">
    <text evidence="1 5">Belongs to the TUBGCP family.</text>
</comment>
<dbReference type="CDD" id="cd22572">
    <property type="entry name" value="GCP5_NTD"/>
    <property type="match status" value="1"/>
</dbReference>
<dbReference type="GO" id="GO:0007020">
    <property type="term" value="P:microtubule nucleation"/>
    <property type="evidence" value="ECO:0007669"/>
    <property type="project" value="InterPro"/>
</dbReference>
<dbReference type="GO" id="GO:0031122">
    <property type="term" value="P:cytoplasmic microtubule organization"/>
    <property type="evidence" value="ECO:0007669"/>
    <property type="project" value="TreeGrafter"/>
</dbReference>
<keyword evidence="3 5" id="KW-0493">Microtubule</keyword>
<feature type="domain" description="Gamma tubulin complex component C-terminal" evidence="7">
    <location>
        <begin position="627"/>
        <end position="906"/>
    </location>
</feature>
<dbReference type="PANTHER" id="PTHR19302:SF33">
    <property type="entry name" value="GAMMA-TUBULIN COMPLEX COMPONENT 5"/>
    <property type="match status" value="1"/>
</dbReference>
<evidence type="ECO:0000259" key="9">
    <source>
        <dbReference type="Pfam" id="PF17681"/>
    </source>
</evidence>
<dbReference type="GO" id="GO:0005874">
    <property type="term" value="C:microtubule"/>
    <property type="evidence" value="ECO:0007669"/>
    <property type="project" value="UniProtKB-KW"/>
</dbReference>
<dbReference type="EMBL" id="LCWV01000025">
    <property type="protein sequence ID" value="PWI66373.1"/>
    <property type="molecule type" value="Genomic_DNA"/>
</dbReference>
<dbReference type="GO" id="GO:0051321">
    <property type="term" value="P:meiotic cell cycle"/>
    <property type="evidence" value="ECO:0007669"/>
    <property type="project" value="TreeGrafter"/>
</dbReference>
<evidence type="ECO:0000256" key="1">
    <source>
        <dbReference type="ARBA" id="ARBA00010337"/>
    </source>
</evidence>
<dbReference type="Gene3D" id="1.20.120.1900">
    <property type="entry name" value="Gamma-tubulin complex, C-terminal domain"/>
    <property type="match status" value="1"/>
</dbReference>
<name>A0A2U3DVU4_PURLI</name>
<evidence type="ECO:0000256" key="2">
    <source>
        <dbReference type="ARBA" id="ARBA00022490"/>
    </source>
</evidence>
<evidence type="ECO:0000313" key="10">
    <source>
        <dbReference type="EMBL" id="PWI66373.1"/>
    </source>
</evidence>
<dbReference type="PANTHER" id="PTHR19302">
    <property type="entry name" value="GAMMA TUBULIN COMPLEX PROTEIN"/>
    <property type="match status" value="1"/>
</dbReference>
<dbReference type="InterPro" id="IPR007259">
    <property type="entry name" value="GCP"/>
</dbReference>
<feature type="compositionally biased region" description="Acidic residues" evidence="6">
    <location>
        <begin position="239"/>
        <end position="255"/>
    </location>
</feature>
<dbReference type="InterPro" id="IPR059169">
    <property type="entry name" value="GCP5_N_ext"/>
</dbReference>
<dbReference type="GO" id="GO:0051225">
    <property type="term" value="P:spindle assembly"/>
    <property type="evidence" value="ECO:0007669"/>
    <property type="project" value="TreeGrafter"/>
</dbReference>
<dbReference type="Pfam" id="PF14609">
    <property type="entry name" value="GCP5-Mod21_N"/>
    <property type="match status" value="1"/>
</dbReference>
<dbReference type="InterPro" id="IPR032797">
    <property type="entry name" value="Mod21_N"/>
</dbReference>
<organism evidence="10 11">
    <name type="scientific">Purpureocillium lilacinum</name>
    <name type="common">Paecilomyces lilacinus</name>
    <dbReference type="NCBI Taxonomy" id="33203"/>
    <lineage>
        <taxon>Eukaryota</taxon>
        <taxon>Fungi</taxon>
        <taxon>Dikarya</taxon>
        <taxon>Ascomycota</taxon>
        <taxon>Pezizomycotina</taxon>
        <taxon>Sordariomycetes</taxon>
        <taxon>Hypocreomycetidae</taxon>
        <taxon>Hypocreales</taxon>
        <taxon>Ophiocordycipitaceae</taxon>
        <taxon>Purpureocillium</taxon>
    </lineage>
</organism>
<protein>
    <recommendedName>
        <fullName evidence="5">Spindle pole body component</fullName>
    </recommendedName>
</protein>
<reference evidence="10 11" key="1">
    <citation type="journal article" date="2016" name="Front. Microbiol.">
        <title>Genome and transcriptome sequences reveal the specific parasitism of the nematophagous Purpureocillium lilacinum 36-1.</title>
        <authorList>
            <person name="Xie J."/>
            <person name="Li S."/>
            <person name="Mo C."/>
            <person name="Xiao X."/>
            <person name="Peng D."/>
            <person name="Wang G."/>
            <person name="Xiao Y."/>
        </authorList>
    </citation>
    <scope>NUCLEOTIDE SEQUENCE [LARGE SCALE GENOMIC DNA]</scope>
    <source>
        <strain evidence="10 11">36-1</strain>
    </source>
</reference>
<accession>A0A2U3DVU4</accession>
<evidence type="ECO:0000256" key="3">
    <source>
        <dbReference type="ARBA" id="ARBA00022701"/>
    </source>
</evidence>
<dbReference type="GO" id="GO:0000930">
    <property type="term" value="C:gamma-tubulin complex"/>
    <property type="evidence" value="ECO:0007669"/>
    <property type="project" value="TreeGrafter"/>
</dbReference>
<evidence type="ECO:0000313" key="11">
    <source>
        <dbReference type="Proteomes" id="UP000245956"/>
    </source>
</evidence>
<comment type="subcellular location">
    <subcellularLocation>
        <location evidence="5">Cytoplasm</location>
        <location evidence="5">Cytoskeleton</location>
        <location evidence="5">Microtubule organizing center</location>
    </subcellularLocation>
</comment>
<dbReference type="GO" id="GO:0051011">
    <property type="term" value="F:microtubule minus-end binding"/>
    <property type="evidence" value="ECO:0007669"/>
    <property type="project" value="TreeGrafter"/>
</dbReference>
<dbReference type="InterPro" id="IPR041470">
    <property type="entry name" value="GCP_N"/>
</dbReference>
<proteinExistence type="inferred from homology"/>
<keyword evidence="4 5" id="KW-0206">Cytoskeleton</keyword>
<gene>
    <name evidence="10" type="ORF">PCL_05071</name>
</gene>
<keyword evidence="2 5" id="KW-0963">Cytoplasm</keyword>
<dbReference type="GO" id="GO:0000922">
    <property type="term" value="C:spindle pole"/>
    <property type="evidence" value="ECO:0007669"/>
    <property type="project" value="InterPro"/>
</dbReference>
<dbReference type="Pfam" id="PF17681">
    <property type="entry name" value="GCP_N_terminal"/>
    <property type="match status" value="1"/>
</dbReference>
<feature type="domain" description="Gamma-Tubulin ring complex non-core subunit mod21 N-terminal" evidence="8">
    <location>
        <begin position="152"/>
        <end position="243"/>
    </location>
</feature>
<evidence type="ECO:0000256" key="5">
    <source>
        <dbReference type="RuleBase" id="RU363050"/>
    </source>
</evidence>
<dbReference type="GO" id="GO:0005816">
    <property type="term" value="C:spindle pole body"/>
    <property type="evidence" value="ECO:0007669"/>
    <property type="project" value="UniProtKB-ARBA"/>
</dbReference>
<dbReference type="Pfam" id="PF04130">
    <property type="entry name" value="GCP_C_terminal"/>
    <property type="match status" value="1"/>
</dbReference>
<dbReference type="Proteomes" id="UP000245956">
    <property type="component" value="Unassembled WGS sequence"/>
</dbReference>
<dbReference type="InterPro" id="IPR042241">
    <property type="entry name" value="GCP_C_sf"/>
</dbReference>
<dbReference type="GO" id="GO:0043015">
    <property type="term" value="F:gamma-tubulin binding"/>
    <property type="evidence" value="ECO:0007669"/>
    <property type="project" value="InterPro"/>
</dbReference>
<evidence type="ECO:0000256" key="4">
    <source>
        <dbReference type="ARBA" id="ARBA00023212"/>
    </source>
</evidence>
<feature type="domain" description="Gamma tubulin complex component protein N-terminal" evidence="9">
    <location>
        <begin position="315"/>
        <end position="621"/>
    </location>
</feature>